<dbReference type="PANTHER" id="PTHR10871">
    <property type="entry name" value="30S RIBOSOMAL PROTEIN S13/40S RIBOSOMAL PROTEIN S18"/>
    <property type="match status" value="1"/>
</dbReference>
<dbReference type="PROSITE" id="PS50159">
    <property type="entry name" value="RIBOSOMAL_S13_2"/>
    <property type="match status" value="1"/>
</dbReference>
<evidence type="ECO:0000256" key="3">
    <source>
        <dbReference type="ARBA" id="ARBA00023274"/>
    </source>
</evidence>
<protein>
    <recommendedName>
        <fullName evidence="4">Small ribosomal subunit protein uS13m</fullName>
    </recommendedName>
</protein>
<evidence type="ECO:0000256" key="2">
    <source>
        <dbReference type="ARBA" id="ARBA00022980"/>
    </source>
</evidence>
<dbReference type="Proteomes" id="UP000186594">
    <property type="component" value="Unassembled WGS sequence"/>
</dbReference>
<evidence type="ECO:0000256" key="4">
    <source>
        <dbReference type="ARBA" id="ARBA00040757"/>
    </source>
</evidence>
<proteinExistence type="inferred from homology"/>
<dbReference type="PIRSF" id="PIRSF002134">
    <property type="entry name" value="Ribosomal_S13"/>
    <property type="match status" value="1"/>
</dbReference>
<organism evidence="6 7">
    <name type="scientific">Neolecta irregularis (strain DAH-3)</name>
    <dbReference type="NCBI Taxonomy" id="1198029"/>
    <lineage>
        <taxon>Eukaryota</taxon>
        <taxon>Fungi</taxon>
        <taxon>Dikarya</taxon>
        <taxon>Ascomycota</taxon>
        <taxon>Taphrinomycotina</taxon>
        <taxon>Neolectales</taxon>
        <taxon>Neolectaceae</taxon>
        <taxon>Neolecta</taxon>
    </lineage>
</organism>
<dbReference type="GO" id="GO:0015935">
    <property type="term" value="C:small ribosomal subunit"/>
    <property type="evidence" value="ECO:0007669"/>
    <property type="project" value="TreeGrafter"/>
</dbReference>
<dbReference type="SUPFAM" id="SSF46946">
    <property type="entry name" value="S13-like H2TH domain"/>
    <property type="match status" value="1"/>
</dbReference>
<keyword evidence="3 5" id="KW-0687">Ribonucleoprotein</keyword>
<evidence type="ECO:0000313" key="6">
    <source>
        <dbReference type="EMBL" id="OLL25482.1"/>
    </source>
</evidence>
<dbReference type="GO" id="GO:0003735">
    <property type="term" value="F:structural constituent of ribosome"/>
    <property type="evidence" value="ECO:0007669"/>
    <property type="project" value="InterPro"/>
</dbReference>
<comment type="caution">
    <text evidence="6">The sequence shown here is derived from an EMBL/GenBank/DDBJ whole genome shotgun (WGS) entry which is preliminary data.</text>
</comment>
<dbReference type="FunFam" id="1.10.8.50:FF:000001">
    <property type="entry name" value="30S ribosomal protein S13"/>
    <property type="match status" value="1"/>
</dbReference>
<keyword evidence="2 5" id="KW-0689">Ribosomal protein</keyword>
<dbReference type="Gene3D" id="1.10.8.50">
    <property type="match status" value="1"/>
</dbReference>
<dbReference type="AlphaFoldDB" id="A0A1U7LSG2"/>
<dbReference type="GO" id="GO:0003723">
    <property type="term" value="F:RNA binding"/>
    <property type="evidence" value="ECO:0007669"/>
    <property type="project" value="InterPro"/>
</dbReference>
<dbReference type="PANTHER" id="PTHR10871:SF1">
    <property type="entry name" value="SMALL RIBOSOMAL SUBUNIT PROTEIN US13M"/>
    <property type="match status" value="1"/>
</dbReference>
<dbReference type="GO" id="GO:0006412">
    <property type="term" value="P:translation"/>
    <property type="evidence" value="ECO:0007669"/>
    <property type="project" value="InterPro"/>
</dbReference>
<evidence type="ECO:0000313" key="7">
    <source>
        <dbReference type="Proteomes" id="UP000186594"/>
    </source>
</evidence>
<gene>
    <name evidence="6" type="ORF">NEOLI_002769</name>
</gene>
<accession>A0A1U7LSG2</accession>
<reference evidence="6 7" key="1">
    <citation type="submission" date="2016-04" db="EMBL/GenBank/DDBJ databases">
        <title>Evolutionary innovation and constraint leading to complex multicellularity in the Ascomycota.</title>
        <authorList>
            <person name="Cisse O."/>
            <person name="Nguyen A."/>
            <person name="Hewitt D.A."/>
            <person name="Jedd G."/>
            <person name="Stajich J.E."/>
        </authorList>
    </citation>
    <scope>NUCLEOTIDE SEQUENCE [LARGE SCALE GENOMIC DNA]</scope>
    <source>
        <strain evidence="6 7">DAH-3</strain>
    </source>
</reference>
<dbReference type="EMBL" id="LXFE01000396">
    <property type="protein sequence ID" value="OLL25482.1"/>
    <property type="molecule type" value="Genomic_DNA"/>
</dbReference>
<comment type="similarity">
    <text evidence="1 5">Belongs to the universal ribosomal protein uS13 family.</text>
</comment>
<dbReference type="OMA" id="IYPNCRM"/>
<dbReference type="GO" id="GO:0005739">
    <property type="term" value="C:mitochondrion"/>
    <property type="evidence" value="ECO:0007669"/>
    <property type="project" value="TreeGrafter"/>
</dbReference>
<dbReference type="InterPro" id="IPR027437">
    <property type="entry name" value="Rbsml_uS13_C"/>
</dbReference>
<dbReference type="Gene3D" id="4.10.910.10">
    <property type="entry name" value="30s ribosomal protein s13, domain 2"/>
    <property type="match status" value="1"/>
</dbReference>
<dbReference type="InterPro" id="IPR001892">
    <property type="entry name" value="Ribosomal_uS13"/>
</dbReference>
<evidence type="ECO:0000256" key="1">
    <source>
        <dbReference type="ARBA" id="ARBA00008080"/>
    </source>
</evidence>
<evidence type="ECO:0000256" key="5">
    <source>
        <dbReference type="RuleBase" id="RU003830"/>
    </source>
</evidence>
<sequence>MLHLLGKNISDGKKVLSALQSFYGIGPHISQRILALLQIHHTARLSDLTDSQVTRISERLGGMTLENDLRRVVQGNIARLRNIGTYRGKRHAMGLPGMRFTCRLPY</sequence>
<keyword evidence="7" id="KW-1185">Reference proteome</keyword>
<dbReference type="Pfam" id="PF00416">
    <property type="entry name" value="Ribosomal_S13"/>
    <property type="match status" value="1"/>
</dbReference>
<name>A0A1U7LSG2_NEOID</name>
<dbReference type="STRING" id="1198029.A0A1U7LSG2"/>
<dbReference type="OrthoDB" id="525520at2759"/>
<dbReference type="InterPro" id="IPR010979">
    <property type="entry name" value="Ribosomal_uS13-like_H2TH"/>
</dbReference>